<dbReference type="GO" id="GO:0016020">
    <property type="term" value="C:membrane"/>
    <property type="evidence" value="ECO:0007669"/>
    <property type="project" value="UniProtKB-SubCell"/>
</dbReference>
<feature type="transmembrane region" description="Helical" evidence="6">
    <location>
        <begin position="456"/>
        <end position="476"/>
    </location>
</feature>
<accession>A0A8J3W5M0</accession>
<comment type="caution">
    <text evidence="7">The sequence shown here is derived from an EMBL/GenBank/DDBJ whole genome shotgun (WGS) entry which is preliminary data.</text>
</comment>
<evidence type="ECO:0000256" key="4">
    <source>
        <dbReference type="ARBA" id="ARBA00022989"/>
    </source>
</evidence>
<feature type="transmembrane region" description="Helical" evidence="6">
    <location>
        <begin position="29"/>
        <end position="48"/>
    </location>
</feature>
<dbReference type="Pfam" id="PF13520">
    <property type="entry name" value="AA_permease_2"/>
    <property type="match status" value="1"/>
</dbReference>
<evidence type="ECO:0000313" key="8">
    <source>
        <dbReference type="Proteomes" id="UP000616724"/>
    </source>
</evidence>
<gene>
    <name evidence="7" type="ORF">Plo01_30520</name>
</gene>
<evidence type="ECO:0000256" key="6">
    <source>
        <dbReference type="SAM" id="Phobius"/>
    </source>
</evidence>
<comment type="subcellular location">
    <subcellularLocation>
        <location evidence="1">Membrane</location>
        <topology evidence="1">Multi-pass membrane protein</topology>
    </subcellularLocation>
</comment>
<dbReference type="GO" id="GO:0015171">
    <property type="term" value="F:amino acid transmembrane transporter activity"/>
    <property type="evidence" value="ECO:0007669"/>
    <property type="project" value="TreeGrafter"/>
</dbReference>
<feature type="transmembrane region" description="Helical" evidence="6">
    <location>
        <begin position="322"/>
        <end position="345"/>
    </location>
</feature>
<evidence type="ECO:0000256" key="5">
    <source>
        <dbReference type="ARBA" id="ARBA00023136"/>
    </source>
</evidence>
<feature type="transmembrane region" description="Helical" evidence="6">
    <location>
        <begin position="276"/>
        <end position="302"/>
    </location>
</feature>
<organism evidence="7 8">
    <name type="scientific">Planobispora longispora</name>
    <dbReference type="NCBI Taxonomy" id="28887"/>
    <lineage>
        <taxon>Bacteria</taxon>
        <taxon>Bacillati</taxon>
        <taxon>Actinomycetota</taxon>
        <taxon>Actinomycetes</taxon>
        <taxon>Streptosporangiales</taxon>
        <taxon>Streptosporangiaceae</taxon>
        <taxon>Planobispora</taxon>
    </lineage>
</organism>
<feature type="transmembrane region" description="Helical" evidence="6">
    <location>
        <begin position="178"/>
        <end position="201"/>
    </location>
</feature>
<dbReference type="RefSeq" id="WP_203891205.1">
    <property type="nucleotide sequence ID" value="NZ_BOOH01000021.1"/>
</dbReference>
<evidence type="ECO:0000256" key="1">
    <source>
        <dbReference type="ARBA" id="ARBA00004141"/>
    </source>
</evidence>
<feature type="transmembrane region" description="Helical" evidence="6">
    <location>
        <begin position="152"/>
        <end position="171"/>
    </location>
</feature>
<name>A0A8J3W5M0_9ACTN</name>
<protein>
    <submittedName>
        <fullName evidence="7">Amino acid permease</fullName>
    </submittedName>
</protein>
<dbReference type="PANTHER" id="PTHR43243:SF4">
    <property type="entry name" value="CATIONIC AMINO ACID TRANSPORTER 4"/>
    <property type="match status" value="1"/>
</dbReference>
<dbReference type="Proteomes" id="UP000616724">
    <property type="component" value="Unassembled WGS sequence"/>
</dbReference>
<keyword evidence="8" id="KW-1185">Reference proteome</keyword>
<dbReference type="PIRSF" id="PIRSF006060">
    <property type="entry name" value="AA_transporter"/>
    <property type="match status" value="1"/>
</dbReference>
<proteinExistence type="predicted"/>
<keyword evidence="2" id="KW-0813">Transport</keyword>
<dbReference type="InterPro" id="IPR002293">
    <property type="entry name" value="AA/rel_permease1"/>
</dbReference>
<evidence type="ECO:0000256" key="3">
    <source>
        <dbReference type="ARBA" id="ARBA00022692"/>
    </source>
</evidence>
<evidence type="ECO:0000313" key="7">
    <source>
        <dbReference type="EMBL" id="GIH76623.1"/>
    </source>
</evidence>
<dbReference type="PANTHER" id="PTHR43243">
    <property type="entry name" value="INNER MEMBRANE TRANSPORTER YGJI-RELATED"/>
    <property type="match status" value="1"/>
</dbReference>
<dbReference type="EMBL" id="BOOH01000021">
    <property type="protein sequence ID" value="GIH76623.1"/>
    <property type="molecule type" value="Genomic_DNA"/>
</dbReference>
<keyword evidence="3 6" id="KW-0812">Transmembrane</keyword>
<keyword evidence="5 6" id="KW-0472">Membrane</keyword>
<sequence length="488" mass="51625">MSMFRVKSVEQSITDTEAPEHRLKKDLTALDLTVFGIGVIVGTGIFVLTGRVAKETAGPAVALSFVAAAVVCALAALCYAEFASTVPVAGSAYTFSFATMGEFPAWIIGWDLILEMMLGAAVVAVGWSGYLTSLLSSLGIDLPAALAGDDPVFNLPAAVIVLILTAVLVVGIKLSARLNLAVVAIKVAVILLVIVAGLFFVKAENYTPFIPPATPTPAVEGLSAPLIQVLFGITPVAFGVVGIFSAAAIVFFAYIGFDVVATAAEETRRPQRDLPIGIIASLAVCAVLYVAVSLVVVGMQPYSRLSEAAPLADAFTAVGQTWAATLISIGALAGLTTVVMILMLGQSRVMFAMCRDGLLPRGLARVHPTYRTPYRITILLGALVAVLAGLVPLAEIAELVNIGTLFAFVVVSIAVVVLRRARPDLPRSFRVPLMPLLPVLSVLACLYLMLNLPVETWIRFVAWMLVGFLLYIGYGYRHSRLARQSPKP</sequence>
<feature type="transmembrane region" description="Helical" evidence="6">
    <location>
        <begin position="229"/>
        <end position="255"/>
    </location>
</feature>
<feature type="transmembrane region" description="Helical" evidence="6">
    <location>
        <begin position="399"/>
        <end position="419"/>
    </location>
</feature>
<feature type="transmembrane region" description="Helical" evidence="6">
    <location>
        <begin position="431"/>
        <end position="450"/>
    </location>
</feature>
<feature type="transmembrane region" description="Helical" evidence="6">
    <location>
        <begin position="374"/>
        <end position="393"/>
    </location>
</feature>
<dbReference type="Gene3D" id="1.20.1740.10">
    <property type="entry name" value="Amino acid/polyamine transporter I"/>
    <property type="match status" value="1"/>
</dbReference>
<feature type="transmembrane region" description="Helical" evidence="6">
    <location>
        <begin position="60"/>
        <end position="82"/>
    </location>
</feature>
<reference evidence="7 8" key="1">
    <citation type="submission" date="2021-01" db="EMBL/GenBank/DDBJ databases">
        <title>Whole genome shotgun sequence of Planobispora longispora NBRC 13918.</title>
        <authorList>
            <person name="Komaki H."/>
            <person name="Tamura T."/>
        </authorList>
    </citation>
    <scope>NUCLEOTIDE SEQUENCE [LARGE SCALE GENOMIC DNA]</scope>
    <source>
        <strain evidence="7 8">NBRC 13918</strain>
    </source>
</reference>
<evidence type="ECO:0000256" key="2">
    <source>
        <dbReference type="ARBA" id="ARBA00022448"/>
    </source>
</evidence>
<keyword evidence="4 6" id="KW-1133">Transmembrane helix</keyword>
<feature type="transmembrane region" description="Helical" evidence="6">
    <location>
        <begin position="88"/>
        <end position="110"/>
    </location>
</feature>
<feature type="transmembrane region" description="Helical" evidence="6">
    <location>
        <begin position="117"/>
        <end position="140"/>
    </location>
</feature>
<dbReference type="AlphaFoldDB" id="A0A8J3W5M0"/>